<comment type="catalytic activity">
    <reaction evidence="1 10">
        <text>1-(5-phospho-beta-D-ribosyl)-ATP + H2O = 1-(5-phospho-beta-D-ribosyl)-5'-AMP + diphosphate + H(+)</text>
        <dbReference type="Rhea" id="RHEA:22828"/>
        <dbReference type="ChEBI" id="CHEBI:15377"/>
        <dbReference type="ChEBI" id="CHEBI:15378"/>
        <dbReference type="ChEBI" id="CHEBI:33019"/>
        <dbReference type="ChEBI" id="CHEBI:59457"/>
        <dbReference type="ChEBI" id="CHEBI:73183"/>
        <dbReference type="EC" id="3.6.1.31"/>
    </reaction>
</comment>
<evidence type="ECO:0000256" key="8">
    <source>
        <dbReference type="ARBA" id="ARBA00022840"/>
    </source>
</evidence>
<accession>A0A432MM96</accession>
<dbReference type="CDD" id="cd11534">
    <property type="entry name" value="NTP-PPase_HisIE_like"/>
    <property type="match status" value="1"/>
</dbReference>
<dbReference type="OrthoDB" id="9814738at2"/>
<dbReference type="GO" id="GO:0005737">
    <property type="term" value="C:cytoplasm"/>
    <property type="evidence" value="ECO:0007669"/>
    <property type="project" value="UniProtKB-SubCell"/>
</dbReference>
<dbReference type="EC" id="3.6.1.31" evidence="10"/>
<evidence type="ECO:0000256" key="7">
    <source>
        <dbReference type="ARBA" id="ARBA00022801"/>
    </source>
</evidence>
<comment type="similarity">
    <text evidence="10">Belongs to the PRA-PH family.</text>
</comment>
<keyword evidence="12" id="KW-1185">Reference proteome</keyword>
<dbReference type="GO" id="GO:0004636">
    <property type="term" value="F:phosphoribosyl-ATP diphosphatase activity"/>
    <property type="evidence" value="ECO:0007669"/>
    <property type="project" value="UniProtKB-UniRule"/>
</dbReference>
<dbReference type="InterPro" id="IPR008179">
    <property type="entry name" value="HisE"/>
</dbReference>
<comment type="pathway">
    <text evidence="3 10">Amino-acid biosynthesis; L-histidine biosynthesis; L-histidine from 5-phospho-alpha-D-ribose 1-diphosphate: step 2/9.</text>
</comment>
<keyword evidence="5 10" id="KW-0028">Amino-acid biosynthesis</keyword>
<comment type="caution">
    <text evidence="11">The sequence shown here is derived from an EMBL/GenBank/DDBJ whole genome shotgun (WGS) entry which is preliminary data.</text>
</comment>
<evidence type="ECO:0000256" key="5">
    <source>
        <dbReference type="ARBA" id="ARBA00022605"/>
    </source>
</evidence>
<evidence type="ECO:0000256" key="3">
    <source>
        <dbReference type="ARBA" id="ARBA00005204"/>
    </source>
</evidence>
<dbReference type="Gene3D" id="1.10.287.1080">
    <property type="entry name" value="MazG-like"/>
    <property type="match status" value="1"/>
</dbReference>
<gene>
    <name evidence="10 11" type="primary">hisE</name>
    <name evidence="11" type="ORF">TsocGM_06470</name>
</gene>
<reference evidence="11 12" key="1">
    <citation type="submission" date="2018-12" db="EMBL/GenBank/DDBJ databases">
        <authorList>
            <person name="Toschakov S.V."/>
        </authorList>
    </citation>
    <scope>NUCLEOTIDE SEQUENCE [LARGE SCALE GENOMIC DNA]</scope>
    <source>
        <strain evidence="11 12">GM2012</strain>
    </source>
</reference>
<dbReference type="Pfam" id="PF01503">
    <property type="entry name" value="PRA-PH"/>
    <property type="match status" value="1"/>
</dbReference>
<evidence type="ECO:0000256" key="1">
    <source>
        <dbReference type="ARBA" id="ARBA00001460"/>
    </source>
</evidence>
<keyword evidence="4 10" id="KW-0963">Cytoplasm</keyword>
<dbReference type="HAMAP" id="MF_01020">
    <property type="entry name" value="HisE"/>
    <property type="match status" value="1"/>
</dbReference>
<dbReference type="AlphaFoldDB" id="A0A432MM96"/>
<proteinExistence type="inferred from homology"/>
<dbReference type="GO" id="GO:0005524">
    <property type="term" value="F:ATP binding"/>
    <property type="evidence" value="ECO:0007669"/>
    <property type="project" value="UniProtKB-KW"/>
</dbReference>
<comment type="subcellular location">
    <subcellularLocation>
        <location evidence="2 10">Cytoplasm</location>
    </subcellularLocation>
</comment>
<evidence type="ECO:0000313" key="12">
    <source>
        <dbReference type="Proteomes" id="UP000280296"/>
    </source>
</evidence>
<dbReference type="NCBIfam" id="TIGR03188">
    <property type="entry name" value="histidine_hisI"/>
    <property type="match status" value="1"/>
</dbReference>
<keyword evidence="7 10" id="KW-0378">Hydrolase</keyword>
<dbReference type="UniPathway" id="UPA00031">
    <property type="reaction ID" value="UER00007"/>
</dbReference>
<dbReference type="SUPFAM" id="SSF101386">
    <property type="entry name" value="all-alpha NTP pyrophosphatases"/>
    <property type="match status" value="1"/>
</dbReference>
<dbReference type="Proteomes" id="UP000280296">
    <property type="component" value="Unassembled WGS sequence"/>
</dbReference>
<keyword evidence="8 10" id="KW-0067">ATP-binding</keyword>
<keyword evidence="6 10" id="KW-0547">Nucleotide-binding</keyword>
<evidence type="ECO:0000256" key="6">
    <source>
        <dbReference type="ARBA" id="ARBA00022741"/>
    </source>
</evidence>
<name>A0A432MM96_9BACT</name>
<evidence type="ECO:0000256" key="9">
    <source>
        <dbReference type="ARBA" id="ARBA00023102"/>
    </source>
</evidence>
<evidence type="ECO:0000313" key="11">
    <source>
        <dbReference type="EMBL" id="RUL88563.1"/>
    </source>
</evidence>
<protein>
    <recommendedName>
        <fullName evidence="10">Phosphoribosyl-ATP pyrophosphatase</fullName>
        <shortName evidence="10">PRA-PH</shortName>
        <ecNumber evidence="10">3.6.1.31</ecNumber>
    </recommendedName>
</protein>
<dbReference type="PANTHER" id="PTHR42945">
    <property type="entry name" value="HISTIDINE BIOSYNTHESIS BIFUNCTIONAL PROTEIN"/>
    <property type="match status" value="1"/>
</dbReference>
<evidence type="ECO:0000256" key="4">
    <source>
        <dbReference type="ARBA" id="ARBA00022490"/>
    </source>
</evidence>
<keyword evidence="9 10" id="KW-0368">Histidine biosynthesis</keyword>
<reference evidence="11 12" key="2">
    <citation type="submission" date="2019-01" db="EMBL/GenBank/DDBJ databases">
        <title>Tautonia sociabilis, a novel thermotolerant planctomycete of Isosphaeraceae family, isolated from a 4000 m deep subterranean habitat.</title>
        <authorList>
            <person name="Kovaleva O.L."/>
            <person name="Elcheninov A.G."/>
            <person name="Van Heerden E."/>
            <person name="Toshchakov S.V."/>
            <person name="Novikov A."/>
            <person name="Bonch-Osmolovskaya E.A."/>
            <person name="Kublanov I.V."/>
        </authorList>
    </citation>
    <scope>NUCLEOTIDE SEQUENCE [LARGE SCALE GENOMIC DNA]</scope>
    <source>
        <strain evidence="11 12">GM2012</strain>
    </source>
</reference>
<evidence type="ECO:0000256" key="2">
    <source>
        <dbReference type="ARBA" id="ARBA00004496"/>
    </source>
</evidence>
<evidence type="ECO:0000256" key="10">
    <source>
        <dbReference type="HAMAP-Rule" id="MF_01020"/>
    </source>
</evidence>
<dbReference type="PANTHER" id="PTHR42945:SF9">
    <property type="entry name" value="HISTIDINE BIOSYNTHESIS BIFUNCTIONAL PROTEIN HISIE"/>
    <property type="match status" value="1"/>
</dbReference>
<dbReference type="EMBL" id="RYZH01000009">
    <property type="protein sequence ID" value="RUL88563.1"/>
    <property type="molecule type" value="Genomic_DNA"/>
</dbReference>
<organism evidence="11 12">
    <name type="scientific">Tautonia sociabilis</name>
    <dbReference type="NCBI Taxonomy" id="2080755"/>
    <lineage>
        <taxon>Bacteria</taxon>
        <taxon>Pseudomonadati</taxon>
        <taxon>Planctomycetota</taxon>
        <taxon>Planctomycetia</taxon>
        <taxon>Isosphaerales</taxon>
        <taxon>Isosphaeraceae</taxon>
        <taxon>Tautonia</taxon>
    </lineage>
</organism>
<sequence length="131" mass="13997">MIGGEPSTRLPGAPTVTDQPNVLHALSDLVADRKANPPAERSYVVSLLLGGTAKINAKITEEAAEVVEAADEPGVEGRAHLVREVADLVFHAVVLLRARDLGWDEVEKELARRFGISGIVEKESRGRPGKA</sequence>
<dbReference type="GO" id="GO:0000105">
    <property type="term" value="P:L-histidine biosynthetic process"/>
    <property type="evidence" value="ECO:0007669"/>
    <property type="project" value="UniProtKB-UniRule"/>
</dbReference>
<dbReference type="InterPro" id="IPR021130">
    <property type="entry name" value="PRib-ATP_PPHydrolase-like"/>
</dbReference>